<proteinExistence type="predicted"/>
<dbReference type="InParanoid" id="A0A0D2A345"/>
<reference evidence="3 4" key="1">
    <citation type="submission" date="2015-01" db="EMBL/GenBank/DDBJ databases">
        <title>The Genome Sequence of Ochroconis gallopava CBS43764.</title>
        <authorList>
            <consortium name="The Broad Institute Genomics Platform"/>
            <person name="Cuomo C."/>
            <person name="de Hoog S."/>
            <person name="Gorbushina A."/>
            <person name="Stielow B."/>
            <person name="Teixiera M."/>
            <person name="Abouelleil A."/>
            <person name="Chapman S.B."/>
            <person name="Priest M."/>
            <person name="Young S.K."/>
            <person name="Wortman J."/>
            <person name="Nusbaum C."/>
            <person name="Birren B."/>
        </authorList>
    </citation>
    <scope>NUCLEOTIDE SEQUENCE [LARGE SCALE GENOMIC DNA]</scope>
    <source>
        <strain evidence="3 4">CBS 43764</strain>
    </source>
</reference>
<keyword evidence="4" id="KW-1185">Reference proteome</keyword>
<dbReference type="GeneID" id="27315233"/>
<evidence type="ECO:0000256" key="1">
    <source>
        <dbReference type="SAM" id="MobiDB-lite"/>
    </source>
</evidence>
<dbReference type="PANTHER" id="PTHR38788">
    <property type="entry name" value="CLR5 DOMAIN-CONTAINING PROTEIN"/>
    <property type="match status" value="1"/>
</dbReference>
<dbReference type="OrthoDB" id="5986190at2759"/>
<dbReference type="AlphaFoldDB" id="A0A0D2A345"/>
<organism evidence="3 4">
    <name type="scientific">Verruconis gallopava</name>
    <dbReference type="NCBI Taxonomy" id="253628"/>
    <lineage>
        <taxon>Eukaryota</taxon>
        <taxon>Fungi</taxon>
        <taxon>Dikarya</taxon>
        <taxon>Ascomycota</taxon>
        <taxon>Pezizomycotina</taxon>
        <taxon>Dothideomycetes</taxon>
        <taxon>Pleosporomycetidae</taxon>
        <taxon>Venturiales</taxon>
        <taxon>Sympoventuriaceae</taxon>
        <taxon>Verruconis</taxon>
    </lineage>
</organism>
<feature type="domain" description="Clr5" evidence="2">
    <location>
        <begin position="33"/>
        <end position="85"/>
    </location>
</feature>
<dbReference type="EMBL" id="KN847556">
    <property type="protein sequence ID" value="KIW01213.1"/>
    <property type="molecule type" value="Genomic_DNA"/>
</dbReference>
<dbReference type="STRING" id="253628.A0A0D2A345"/>
<dbReference type="InterPro" id="IPR025676">
    <property type="entry name" value="Clr5_dom"/>
</dbReference>
<feature type="region of interest" description="Disordered" evidence="1">
    <location>
        <begin position="147"/>
        <end position="181"/>
    </location>
</feature>
<dbReference type="PANTHER" id="PTHR38788:SF3">
    <property type="entry name" value="CLR5 DOMAIN-CONTAINING PROTEIN"/>
    <property type="match status" value="1"/>
</dbReference>
<protein>
    <recommendedName>
        <fullName evidence="2">Clr5 domain-containing protein</fullName>
    </recommendedName>
</protein>
<accession>A0A0D2A345</accession>
<evidence type="ECO:0000259" key="2">
    <source>
        <dbReference type="Pfam" id="PF14420"/>
    </source>
</evidence>
<dbReference type="Pfam" id="PF14420">
    <property type="entry name" value="Clr5"/>
    <property type="match status" value="1"/>
</dbReference>
<gene>
    <name evidence="3" type="ORF">PV09_07260</name>
</gene>
<dbReference type="VEuPathDB" id="FungiDB:PV09_07260"/>
<dbReference type="RefSeq" id="XP_016211082.1">
    <property type="nucleotide sequence ID" value="XM_016361006.1"/>
</dbReference>
<evidence type="ECO:0000313" key="4">
    <source>
        <dbReference type="Proteomes" id="UP000053259"/>
    </source>
</evidence>
<feature type="compositionally biased region" description="Low complexity" evidence="1">
    <location>
        <begin position="172"/>
        <end position="181"/>
    </location>
</feature>
<dbReference type="HOGENOM" id="CLU_511112_0_0_1"/>
<dbReference type="Proteomes" id="UP000053259">
    <property type="component" value="Unassembled WGS sequence"/>
</dbReference>
<evidence type="ECO:0000313" key="3">
    <source>
        <dbReference type="EMBL" id="KIW01213.1"/>
    </source>
</evidence>
<sequence length="533" mass="60746">MRIDTTTLVALQLQLLQHEEMTDHRALKYIQTQQEWDFLRPVIAKLYVDEGWELARVMEEIERAYHLRATKRMYNTRIKAWGLRKHQRRGEVEAILRIKAERARAGKETTFVLGGREVSMQDIDRYKRKHQILVSDLLETGPTRTEIPDLEWYTPPGSPSSGSSPLVLTPQSSSASSSYGSVPQSIALPAALGDYDSYFRGISTGFSVMITTGLWALSSSLEMAWSPTPVRALSQPVISNSYHQDECYRYLTNGVTHIRKGDKVTGYKEWNAAFSLISDVVRSAHYNTVGKLLECIYYLDRRGHRPVARMFQSFVCEMAQAVLGPDHPYYHIFCGLANLPLDEIGELQTKTQECLVNQLEGSLGPQAFVSFEHKMVLAQRKLESQPVRNIDELMPTEEQCIITYGPTSSKTLLALNLRYCVLRSRGLLREAQDVAWSIIQKAMLIEDKSLRLWHLTSAWVSLARIQSDLKDFRSMRASLISAWEAENELRNDHGIVKLGEGELNWIFEKVGLQPIFREMDPIDIPQDDSFESA</sequence>
<name>A0A0D2A345_9PEZI</name>